<evidence type="ECO:0000313" key="1">
    <source>
        <dbReference type="EMBL" id="QMW04401.1"/>
    </source>
</evidence>
<evidence type="ECO:0000313" key="2">
    <source>
        <dbReference type="Proteomes" id="UP000515369"/>
    </source>
</evidence>
<dbReference type="Proteomes" id="UP000515369">
    <property type="component" value="Chromosome"/>
</dbReference>
<gene>
    <name evidence="1" type="ORF">H3H32_05505</name>
</gene>
<proteinExistence type="predicted"/>
<name>A0A7G5GZV9_9BACT</name>
<dbReference type="AlphaFoldDB" id="A0A7G5GZV9"/>
<protein>
    <submittedName>
        <fullName evidence="1">Uncharacterized protein</fullName>
    </submittedName>
</protein>
<dbReference type="EMBL" id="CP059732">
    <property type="protein sequence ID" value="QMW04401.1"/>
    <property type="molecule type" value="Genomic_DNA"/>
</dbReference>
<dbReference type="KEGG" id="sfol:H3H32_05505"/>
<accession>A0A7G5GZV9</accession>
<dbReference type="RefSeq" id="WP_182461655.1">
    <property type="nucleotide sequence ID" value="NZ_CP059732.1"/>
</dbReference>
<keyword evidence="2" id="KW-1185">Reference proteome</keyword>
<organism evidence="1 2">
    <name type="scientific">Spirosoma foliorum</name>
    <dbReference type="NCBI Taxonomy" id="2710596"/>
    <lineage>
        <taxon>Bacteria</taxon>
        <taxon>Pseudomonadati</taxon>
        <taxon>Bacteroidota</taxon>
        <taxon>Cytophagia</taxon>
        <taxon>Cytophagales</taxon>
        <taxon>Cytophagaceae</taxon>
        <taxon>Spirosoma</taxon>
    </lineage>
</organism>
<sequence>MEISYGPGQYCSSLPVSCTGSLWKGYGGWLLHTCSFLVVEATRRHSRVVRTACQAGPISVDRTIRNYQSNSVVNSCAPVFSVRPKVFKLTHAARLWPVAVSRSNGAFFPRHQLIAS</sequence>
<reference evidence="1 2" key="1">
    <citation type="submission" date="2020-07" db="EMBL/GenBank/DDBJ databases">
        <title>Spirosoma foliorum sp. nov., isolated from the leaves on the Nejang mountain Korea, Republic of.</title>
        <authorList>
            <person name="Ho H."/>
            <person name="Lee Y.-J."/>
            <person name="Nurcahyanto D.-A."/>
            <person name="Kim S.-G."/>
        </authorList>
    </citation>
    <scope>NUCLEOTIDE SEQUENCE [LARGE SCALE GENOMIC DNA]</scope>
    <source>
        <strain evidence="1 2">PL0136</strain>
    </source>
</reference>